<dbReference type="GO" id="GO:0030134">
    <property type="term" value="C:COPII-coated ER to Golgi transport vesicle"/>
    <property type="evidence" value="ECO:0007669"/>
    <property type="project" value="TreeGrafter"/>
</dbReference>
<evidence type="ECO:0000256" key="5">
    <source>
        <dbReference type="ARBA" id="ARBA00022927"/>
    </source>
</evidence>
<accession>A0AAV2TFN6</accession>
<dbReference type="PANTHER" id="PTHR14083:SF0">
    <property type="entry name" value="YIP1D-INTERACTING FACTOR 1, ISOFORM C"/>
    <property type="match status" value="1"/>
</dbReference>
<comment type="similarity">
    <text evidence="1 9">Belongs to the YIF1 family.</text>
</comment>
<dbReference type="AlphaFoldDB" id="A0AAV2TFN6"/>
<keyword evidence="8 9" id="KW-0472">Membrane</keyword>
<comment type="function">
    <text evidence="9">Has a role in transport between endoplasmic reticulum and Golgi.</text>
</comment>
<name>A0AAV2TFN6_CALDB</name>
<evidence type="ECO:0000256" key="6">
    <source>
        <dbReference type="ARBA" id="ARBA00022989"/>
    </source>
</evidence>
<gene>
    <name evidence="10" type="ORF">CDAUBV1_LOCUS9628</name>
</gene>
<evidence type="ECO:0000313" key="11">
    <source>
        <dbReference type="Proteomes" id="UP001497525"/>
    </source>
</evidence>
<evidence type="ECO:0000256" key="7">
    <source>
        <dbReference type="ARBA" id="ARBA00023034"/>
    </source>
</evidence>
<keyword evidence="7 9" id="KW-0333">Golgi apparatus</keyword>
<evidence type="ECO:0000256" key="4">
    <source>
        <dbReference type="ARBA" id="ARBA00022824"/>
    </source>
</evidence>
<feature type="transmembrane region" description="Helical" evidence="9">
    <location>
        <begin position="285"/>
        <end position="303"/>
    </location>
</feature>
<dbReference type="Proteomes" id="UP001497525">
    <property type="component" value="Unassembled WGS sequence"/>
</dbReference>
<keyword evidence="3 9" id="KW-0812">Transmembrane</keyword>
<dbReference type="GO" id="GO:0015031">
    <property type="term" value="P:protein transport"/>
    <property type="evidence" value="ECO:0007669"/>
    <property type="project" value="UniProtKB-KW"/>
</dbReference>
<feature type="transmembrane region" description="Helical" evidence="9">
    <location>
        <begin position="246"/>
        <end position="265"/>
    </location>
</feature>
<feature type="transmembrane region" description="Helical" evidence="9">
    <location>
        <begin position="191"/>
        <end position="210"/>
    </location>
</feature>
<evidence type="ECO:0000256" key="9">
    <source>
        <dbReference type="RuleBase" id="RU368073"/>
    </source>
</evidence>
<keyword evidence="5 9" id="KW-0653">Protein transport</keyword>
<sequence length="317" mass="35409">MQNVKAHRPNTFGNSAYFDPSQSQIPYNVQPTFYPDQVNSNVSQNSTQAAVQLGQPDFNSAGNFRSYDFAPNAAVANIALNYGSSVVGQGADYVQKSVDKYLSSSRVKYYFAVTNSYVAKKLGLVIFPFAHTKWSTEFDPAGPVPPGDDLNAPDLYIPIMAFLTYILVTGAVLGVQGRFSPEQLGILASEALGWLTIEVLLLLFCIYVLNIQSSISYLDLIAFCGYKFVSMITVNLSYVLLDLSGYYFSLIYVSLSLAFFLIRSLRMKVLPHPDAYPSDSNKYRIYFLLMIALVQPFIMWWLTHRVLFHPPKPSVAL</sequence>
<evidence type="ECO:0000313" key="10">
    <source>
        <dbReference type="EMBL" id="CAL5135490.1"/>
    </source>
</evidence>
<dbReference type="GO" id="GO:0005793">
    <property type="term" value="C:endoplasmic reticulum-Golgi intermediate compartment"/>
    <property type="evidence" value="ECO:0007669"/>
    <property type="project" value="UniProtKB-UniRule"/>
</dbReference>
<evidence type="ECO:0000256" key="2">
    <source>
        <dbReference type="ARBA" id="ARBA00022448"/>
    </source>
</evidence>
<dbReference type="GO" id="GO:0000139">
    <property type="term" value="C:Golgi membrane"/>
    <property type="evidence" value="ECO:0007669"/>
    <property type="project" value="UniProtKB-SubCell"/>
</dbReference>
<dbReference type="Pfam" id="PF03878">
    <property type="entry name" value="YIF1"/>
    <property type="match status" value="1"/>
</dbReference>
<reference evidence="10" key="1">
    <citation type="submission" date="2024-06" db="EMBL/GenBank/DDBJ databases">
        <authorList>
            <person name="Liu X."/>
            <person name="Lenzi L."/>
            <person name="Haldenby T S."/>
            <person name="Uol C."/>
        </authorList>
    </citation>
    <scope>NUCLEOTIDE SEQUENCE</scope>
</reference>
<keyword evidence="4 9" id="KW-0256">Endoplasmic reticulum</keyword>
<keyword evidence="2 9" id="KW-0813">Transport</keyword>
<keyword evidence="6 9" id="KW-1133">Transmembrane helix</keyword>
<feature type="transmembrane region" description="Helical" evidence="9">
    <location>
        <begin position="155"/>
        <end position="179"/>
    </location>
</feature>
<organism evidence="10 11">
    <name type="scientific">Calicophoron daubneyi</name>
    <name type="common">Rumen fluke</name>
    <name type="synonym">Paramphistomum daubneyi</name>
    <dbReference type="NCBI Taxonomy" id="300641"/>
    <lineage>
        <taxon>Eukaryota</taxon>
        <taxon>Metazoa</taxon>
        <taxon>Spiralia</taxon>
        <taxon>Lophotrochozoa</taxon>
        <taxon>Platyhelminthes</taxon>
        <taxon>Trematoda</taxon>
        <taxon>Digenea</taxon>
        <taxon>Plagiorchiida</taxon>
        <taxon>Pronocephalata</taxon>
        <taxon>Paramphistomoidea</taxon>
        <taxon>Paramphistomidae</taxon>
        <taxon>Calicophoron</taxon>
    </lineage>
</organism>
<dbReference type="GO" id="GO:0006888">
    <property type="term" value="P:endoplasmic reticulum to Golgi vesicle-mediated transport"/>
    <property type="evidence" value="ECO:0007669"/>
    <property type="project" value="UniProtKB-UniRule"/>
</dbReference>
<comment type="subcellular location">
    <subcellularLocation>
        <location evidence="9">Endoplasmic reticulum membrane</location>
        <topology evidence="9">Multi-pass membrane protein</topology>
    </subcellularLocation>
    <subcellularLocation>
        <location evidence="9">Golgi apparatus membrane</location>
        <topology evidence="9">Multi-pass membrane protein</topology>
    </subcellularLocation>
</comment>
<protein>
    <recommendedName>
        <fullName evidence="9">Protein YIF1</fullName>
    </recommendedName>
</protein>
<comment type="caution">
    <text evidence="10">The sequence shown here is derived from an EMBL/GenBank/DDBJ whole genome shotgun (WGS) entry which is preliminary data.</text>
</comment>
<dbReference type="EMBL" id="CAXLJL010000267">
    <property type="protein sequence ID" value="CAL5135490.1"/>
    <property type="molecule type" value="Genomic_DNA"/>
</dbReference>
<feature type="transmembrane region" description="Helical" evidence="9">
    <location>
        <begin position="217"/>
        <end position="240"/>
    </location>
</feature>
<evidence type="ECO:0000256" key="1">
    <source>
        <dbReference type="ARBA" id="ARBA00009727"/>
    </source>
</evidence>
<dbReference type="InterPro" id="IPR005578">
    <property type="entry name" value="Yif1_fam"/>
</dbReference>
<dbReference type="PANTHER" id="PTHR14083">
    <property type="entry name" value="YIP1 INTERACTING FACTOR HOMOLOG YIF1 PROTEIN"/>
    <property type="match status" value="1"/>
</dbReference>
<dbReference type="GO" id="GO:0005789">
    <property type="term" value="C:endoplasmic reticulum membrane"/>
    <property type="evidence" value="ECO:0007669"/>
    <property type="project" value="UniProtKB-SubCell"/>
</dbReference>
<evidence type="ECO:0000256" key="8">
    <source>
        <dbReference type="ARBA" id="ARBA00023136"/>
    </source>
</evidence>
<proteinExistence type="inferred from homology"/>
<evidence type="ECO:0000256" key="3">
    <source>
        <dbReference type="ARBA" id="ARBA00022692"/>
    </source>
</evidence>